<dbReference type="Pfam" id="PF01551">
    <property type="entry name" value="Peptidase_M23"/>
    <property type="match status" value="1"/>
</dbReference>
<dbReference type="InterPro" id="IPR050570">
    <property type="entry name" value="Cell_wall_metabolism_enzyme"/>
</dbReference>
<proteinExistence type="predicted"/>
<name>A0A521CEL0_9SPHI</name>
<keyword evidence="1" id="KW-0732">Signal</keyword>
<dbReference type="SUPFAM" id="SSF51261">
    <property type="entry name" value="Duplicated hybrid motif"/>
    <property type="match status" value="1"/>
</dbReference>
<protein>
    <submittedName>
        <fullName evidence="3">Peptidase family M23</fullName>
    </submittedName>
</protein>
<dbReference type="GO" id="GO:0004222">
    <property type="term" value="F:metalloendopeptidase activity"/>
    <property type="evidence" value="ECO:0007669"/>
    <property type="project" value="TreeGrafter"/>
</dbReference>
<dbReference type="InterPro" id="IPR016047">
    <property type="entry name" value="M23ase_b-sheet_dom"/>
</dbReference>
<evidence type="ECO:0000313" key="3">
    <source>
        <dbReference type="EMBL" id="SMO57864.1"/>
    </source>
</evidence>
<dbReference type="PANTHER" id="PTHR21666:SF289">
    <property type="entry name" value="L-ALA--D-GLU ENDOPEPTIDASE"/>
    <property type="match status" value="1"/>
</dbReference>
<dbReference type="OrthoDB" id="9801052at2"/>
<dbReference type="PANTHER" id="PTHR21666">
    <property type="entry name" value="PEPTIDASE-RELATED"/>
    <property type="match status" value="1"/>
</dbReference>
<dbReference type="InterPro" id="IPR011055">
    <property type="entry name" value="Dup_hybrid_motif"/>
</dbReference>
<dbReference type="CDD" id="cd12797">
    <property type="entry name" value="M23_peptidase"/>
    <property type="match status" value="1"/>
</dbReference>
<dbReference type="EMBL" id="FXTN01000003">
    <property type="protein sequence ID" value="SMO57864.1"/>
    <property type="molecule type" value="Genomic_DNA"/>
</dbReference>
<accession>A0A521CEL0</accession>
<keyword evidence="4" id="KW-1185">Reference proteome</keyword>
<sequence length="230" mass="25581">MEDLKAWLLNNAEKISSVVDFNPAADRLYPFDFTVQNHELTDDILGDTAVFSAWASNKLEVSGSRYGIGGYNEHRTIYTRSAHFDTEEEPRRLHLGVDIWGEAGTPVYNFYDGVIHSFRNNDQFGDYGATIIMKYDLGGEVLHVLYGHLSLASIKGLQEGEFIAGGAQIAALGNQQENGQWPPHLHMQLIYDMEGKRGDYPGVCQLSKSAAYLENCPDPGLILRYTFGAA</sequence>
<organism evidence="3 4">
    <name type="scientific">Pedobacter westerhofensis</name>
    <dbReference type="NCBI Taxonomy" id="425512"/>
    <lineage>
        <taxon>Bacteria</taxon>
        <taxon>Pseudomonadati</taxon>
        <taxon>Bacteroidota</taxon>
        <taxon>Sphingobacteriia</taxon>
        <taxon>Sphingobacteriales</taxon>
        <taxon>Sphingobacteriaceae</taxon>
        <taxon>Pedobacter</taxon>
    </lineage>
</organism>
<dbReference type="Gene3D" id="2.70.70.10">
    <property type="entry name" value="Glucose Permease (Domain IIA)"/>
    <property type="match status" value="1"/>
</dbReference>
<gene>
    <name evidence="3" type="ORF">SAMN06265348_103518</name>
</gene>
<feature type="domain" description="M23ase beta-sheet core" evidence="2">
    <location>
        <begin position="93"/>
        <end position="191"/>
    </location>
</feature>
<dbReference type="AlphaFoldDB" id="A0A521CEL0"/>
<dbReference type="RefSeq" id="WP_142527684.1">
    <property type="nucleotide sequence ID" value="NZ_CBCSJO010000004.1"/>
</dbReference>
<dbReference type="Proteomes" id="UP000320300">
    <property type="component" value="Unassembled WGS sequence"/>
</dbReference>
<reference evidence="3 4" key="1">
    <citation type="submission" date="2017-05" db="EMBL/GenBank/DDBJ databases">
        <authorList>
            <person name="Varghese N."/>
            <person name="Submissions S."/>
        </authorList>
    </citation>
    <scope>NUCLEOTIDE SEQUENCE [LARGE SCALE GENOMIC DNA]</scope>
    <source>
        <strain evidence="3 4">DSM 19036</strain>
    </source>
</reference>
<evidence type="ECO:0000259" key="2">
    <source>
        <dbReference type="Pfam" id="PF01551"/>
    </source>
</evidence>
<evidence type="ECO:0000313" key="4">
    <source>
        <dbReference type="Proteomes" id="UP000320300"/>
    </source>
</evidence>
<evidence type="ECO:0000256" key="1">
    <source>
        <dbReference type="ARBA" id="ARBA00022729"/>
    </source>
</evidence>